<keyword evidence="5" id="KW-0393">Immunoglobulin domain</keyword>
<keyword evidence="3" id="KW-1015">Disulfide bond</keyword>
<evidence type="ECO:0000256" key="6">
    <source>
        <dbReference type="SAM" id="MobiDB-lite"/>
    </source>
</evidence>
<organism evidence="8 9">
    <name type="scientific">Fasciolopsis buskii</name>
    <dbReference type="NCBI Taxonomy" id="27845"/>
    <lineage>
        <taxon>Eukaryota</taxon>
        <taxon>Metazoa</taxon>
        <taxon>Spiralia</taxon>
        <taxon>Lophotrochozoa</taxon>
        <taxon>Platyhelminthes</taxon>
        <taxon>Trematoda</taxon>
        <taxon>Digenea</taxon>
        <taxon>Plagiorchiida</taxon>
        <taxon>Echinostomata</taxon>
        <taxon>Echinostomatoidea</taxon>
        <taxon>Fasciolidae</taxon>
        <taxon>Fasciolopsis</taxon>
    </lineage>
</organism>
<dbReference type="InterPro" id="IPR013783">
    <property type="entry name" value="Ig-like_fold"/>
</dbReference>
<evidence type="ECO:0000313" key="8">
    <source>
        <dbReference type="EMBL" id="KAA0189527.1"/>
    </source>
</evidence>
<dbReference type="GO" id="GO:0098609">
    <property type="term" value="P:cell-cell adhesion"/>
    <property type="evidence" value="ECO:0007669"/>
    <property type="project" value="TreeGrafter"/>
</dbReference>
<dbReference type="Gene3D" id="2.60.40.10">
    <property type="entry name" value="Immunoglobulins"/>
    <property type="match status" value="1"/>
</dbReference>
<reference evidence="8" key="1">
    <citation type="submission" date="2019-05" db="EMBL/GenBank/DDBJ databases">
        <title>Annotation for the trematode Fasciolopsis buski.</title>
        <authorList>
            <person name="Choi Y.-J."/>
        </authorList>
    </citation>
    <scope>NUCLEOTIDE SEQUENCE</scope>
    <source>
        <strain evidence="8">HT</strain>
        <tissue evidence="8">Whole worm</tissue>
    </source>
</reference>
<evidence type="ECO:0000256" key="3">
    <source>
        <dbReference type="ARBA" id="ARBA00023157"/>
    </source>
</evidence>
<dbReference type="PANTHER" id="PTHR11640">
    <property type="entry name" value="NEPHRIN"/>
    <property type="match status" value="1"/>
</dbReference>
<proteinExistence type="predicted"/>
<dbReference type="GO" id="GO:0005886">
    <property type="term" value="C:plasma membrane"/>
    <property type="evidence" value="ECO:0007669"/>
    <property type="project" value="TreeGrafter"/>
</dbReference>
<keyword evidence="9" id="KW-1185">Reference proteome</keyword>
<feature type="compositionally biased region" description="Polar residues" evidence="6">
    <location>
        <begin position="629"/>
        <end position="653"/>
    </location>
</feature>
<keyword evidence="4" id="KW-0325">Glycoprotein</keyword>
<dbReference type="AlphaFoldDB" id="A0A8E0RW67"/>
<keyword evidence="7" id="KW-0812">Transmembrane</keyword>
<dbReference type="InterPro" id="IPR051275">
    <property type="entry name" value="Cell_adhesion_signaling"/>
</dbReference>
<dbReference type="OrthoDB" id="10015491at2759"/>
<evidence type="ECO:0000313" key="9">
    <source>
        <dbReference type="Proteomes" id="UP000728185"/>
    </source>
</evidence>
<dbReference type="EMBL" id="LUCM01007681">
    <property type="protein sequence ID" value="KAA0189527.1"/>
    <property type="molecule type" value="Genomic_DNA"/>
</dbReference>
<protein>
    <recommendedName>
        <fullName evidence="10">Ig-like domain-containing protein</fullName>
    </recommendedName>
</protein>
<dbReference type="GO" id="GO:0005911">
    <property type="term" value="C:cell-cell junction"/>
    <property type="evidence" value="ECO:0007669"/>
    <property type="project" value="TreeGrafter"/>
</dbReference>
<evidence type="ECO:0000256" key="1">
    <source>
        <dbReference type="ARBA" id="ARBA00004479"/>
    </source>
</evidence>
<accession>A0A8E0RW67</accession>
<comment type="caution">
    <text evidence="8">The sequence shown here is derived from an EMBL/GenBank/DDBJ whole genome shotgun (WGS) entry which is preliminary data.</text>
</comment>
<name>A0A8E0RW67_9TREM</name>
<evidence type="ECO:0000256" key="7">
    <source>
        <dbReference type="SAM" id="Phobius"/>
    </source>
</evidence>
<dbReference type="Proteomes" id="UP000728185">
    <property type="component" value="Unassembled WGS sequence"/>
</dbReference>
<keyword evidence="7" id="KW-1133">Transmembrane helix</keyword>
<feature type="region of interest" description="Disordered" evidence="6">
    <location>
        <begin position="112"/>
        <end position="155"/>
    </location>
</feature>
<dbReference type="GO" id="GO:0050839">
    <property type="term" value="F:cell adhesion molecule binding"/>
    <property type="evidence" value="ECO:0007669"/>
    <property type="project" value="TreeGrafter"/>
</dbReference>
<keyword evidence="2 7" id="KW-0472">Membrane</keyword>
<comment type="subcellular location">
    <subcellularLocation>
        <location evidence="1">Membrane</location>
        <topology evidence="1">Single-pass type I membrane protein</topology>
    </subcellularLocation>
</comment>
<dbReference type="PANTHER" id="PTHR11640:SF31">
    <property type="entry name" value="IRREGULAR CHIASM C-ROUGHEST PROTEIN-RELATED"/>
    <property type="match status" value="1"/>
</dbReference>
<gene>
    <name evidence="8" type="ORF">FBUS_00150</name>
</gene>
<sequence>MPVVLSGCVYDLVISDVQLEDEATFICQANVKLYRDVTSPIMETLTSQPVHLNVVIPPNSLTLRKPVIPSQISRGYPKVTSNFITIAWNNSTKTRVFLMNAKSSWTREVPSANNRTFADDPTMIDTPRPVSESTTSHNDSHLNRPHFHQPGFYKHTNGEVDQKESPVIWIKENEQLVLQCETTPSKPVSRIAWYLAGSLIQPTCTSYGTNRQDPSLSPLAMIWEDPSSGNDGLPRFGQLHQAERCEIEEKVITVPTGAEDDSQLTGRDKPTENSLTISTSILRLIVHKSHRRQQVRCQIANANEFLVEQLPTVSAVIEPLYVDDIRIGPVGTLGTGELREGFNVEYHCTANTNPPNAVYRWVLIPENSNSETPIDESTSYPDVSKSTTIQSVPSIPSSVHLRLQRGMHRSRLACWVGVKSPESSALNIANLQAGQMSEQMIWNKSERELNILYAAVFDEMSDNLRAAKLGQVITLDCSTNANPSAQISLYRVGEAGNQLLSRLSEIHPGPNQSFHIQLGRGSVQSKTDLRNELSLSELAFAIKTKGTQVLASTTSKISYPLQIRREEDFGFYIFVARNSDFPPVLGHVFVGESASIPMIFIIGSGAATGMAIIFVVVIGCSIRYSRMRSTQPTRMKNSNVKQQPQSNGTQAQENKPGYLRKKDAELYPLANSLVVSSTGSDSQPQACHFCLTAQNPGFVDTKVDMDDMFGSGTAVNCKKSDDSGCELGDVTSIGIGPNDLTFHDQTSTAYHDVQGVAGTVFVQNSPTLCYPTQNVQCDTLLSKSSCGYTFINAHTGTRVGTPTCDTCVPQQSAQIQSTQGQRSSIIYDSYHGSSTFTKPLVTKSLSPILVVTPTIPQTSAFDNSTHPTSLIIPQVVFSSTGGLISSPVKGGYFTPPIPSSVPYPLVPTTGDSLLRNAPDIYPDISVLPLNFANDTPGFAVSSSNSNAIAICSSASVGCDKQSSTELHPGASSVKVISLKISPDDDGTSV</sequence>
<evidence type="ECO:0000256" key="4">
    <source>
        <dbReference type="ARBA" id="ARBA00023180"/>
    </source>
</evidence>
<feature type="transmembrane region" description="Helical" evidence="7">
    <location>
        <begin position="598"/>
        <end position="624"/>
    </location>
</feature>
<evidence type="ECO:0000256" key="2">
    <source>
        <dbReference type="ARBA" id="ARBA00023136"/>
    </source>
</evidence>
<evidence type="ECO:0000256" key="5">
    <source>
        <dbReference type="ARBA" id="ARBA00023319"/>
    </source>
</evidence>
<evidence type="ECO:0008006" key="10">
    <source>
        <dbReference type="Google" id="ProtNLM"/>
    </source>
</evidence>
<feature type="region of interest" description="Disordered" evidence="6">
    <location>
        <begin position="629"/>
        <end position="657"/>
    </location>
</feature>